<dbReference type="GO" id="GO:0016491">
    <property type="term" value="F:oxidoreductase activity"/>
    <property type="evidence" value="ECO:0007669"/>
    <property type="project" value="InterPro"/>
</dbReference>
<dbReference type="SUPFAM" id="SSF52833">
    <property type="entry name" value="Thioredoxin-like"/>
    <property type="match status" value="1"/>
</dbReference>
<name>A0A1N6FLN9_9FLAO</name>
<keyword evidence="7" id="KW-1185">Reference proteome</keyword>
<keyword evidence="3" id="KW-1015">Disulfide bond</keyword>
<dbReference type="PANTHER" id="PTHR42852">
    <property type="entry name" value="THIOL:DISULFIDE INTERCHANGE PROTEIN DSBE"/>
    <property type="match status" value="1"/>
</dbReference>
<evidence type="ECO:0000256" key="2">
    <source>
        <dbReference type="ARBA" id="ARBA00022748"/>
    </source>
</evidence>
<sequence length="366" mass="42258">MKKYFVLLLISISSQLFYSQKSSSLEIDASNLKLDTIFVSYPSATRNTHLLHNYQFTSEGSKKISEQGDLKLGIKETAKIITKFDYPQPVSISYYDAIKNSGMQSLPFFVEAGNLKLLLKDDNLNFEFLSTSPANIEFNKLSAILKPYESKLKPYESNDAENLKGKELEIQKYIRKNPKSFVALWEIISDFSKYGYNPIYSENLTLFDSTVKKTFTYIEFSKLVKLEAENSFPDVNLDNNNHLSKETFKNYKLTLIDYWATFCKPCIEDMPRLVELYNQYKNLGVNFISIADEQTLGRVTKATEILKKNNITWENYFDKNKDFPKKLNASGYPLQILVDSEGNILKRTYGELDVITVFIKDYLSNK</sequence>
<evidence type="ECO:0000313" key="7">
    <source>
        <dbReference type="Proteomes" id="UP000185207"/>
    </source>
</evidence>
<dbReference type="Pfam" id="PF08534">
    <property type="entry name" value="Redoxin"/>
    <property type="match status" value="1"/>
</dbReference>
<dbReference type="InterPro" id="IPR013740">
    <property type="entry name" value="Redoxin"/>
</dbReference>
<dbReference type="Gene3D" id="3.40.30.10">
    <property type="entry name" value="Glutaredoxin"/>
    <property type="match status" value="1"/>
</dbReference>
<dbReference type="PANTHER" id="PTHR42852:SF6">
    <property type="entry name" value="THIOL:DISULFIDE INTERCHANGE PROTEIN DSBE"/>
    <property type="match status" value="1"/>
</dbReference>
<dbReference type="CDD" id="cd02966">
    <property type="entry name" value="TlpA_like_family"/>
    <property type="match status" value="1"/>
</dbReference>
<evidence type="ECO:0000256" key="3">
    <source>
        <dbReference type="ARBA" id="ARBA00023157"/>
    </source>
</evidence>
<dbReference type="RefSeq" id="WP_074234044.1">
    <property type="nucleotide sequence ID" value="NZ_FSRK01000001.1"/>
</dbReference>
<dbReference type="GO" id="GO:0016853">
    <property type="term" value="F:isomerase activity"/>
    <property type="evidence" value="ECO:0007669"/>
    <property type="project" value="UniProtKB-KW"/>
</dbReference>
<feature type="domain" description="Thioredoxin" evidence="5">
    <location>
        <begin position="221"/>
        <end position="366"/>
    </location>
</feature>
<dbReference type="GO" id="GO:0017004">
    <property type="term" value="P:cytochrome complex assembly"/>
    <property type="evidence" value="ECO:0007669"/>
    <property type="project" value="UniProtKB-KW"/>
</dbReference>
<evidence type="ECO:0000256" key="4">
    <source>
        <dbReference type="ARBA" id="ARBA00023284"/>
    </source>
</evidence>
<keyword evidence="6" id="KW-0413">Isomerase</keyword>
<dbReference type="STRING" id="1416779.SAMN05444409_1345"/>
<reference evidence="7" key="1">
    <citation type="submission" date="2016-11" db="EMBL/GenBank/DDBJ databases">
        <authorList>
            <person name="Varghese N."/>
            <person name="Submissions S."/>
        </authorList>
    </citation>
    <scope>NUCLEOTIDE SEQUENCE [LARGE SCALE GENOMIC DNA]</scope>
    <source>
        <strain evidence="7">DSM 27623</strain>
    </source>
</reference>
<dbReference type="InterPro" id="IPR013766">
    <property type="entry name" value="Thioredoxin_domain"/>
</dbReference>
<gene>
    <name evidence="6" type="ORF">SAMN05444409_1345</name>
</gene>
<dbReference type="GO" id="GO:0030313">
    <property type="term" value="C:cell envelope"/>
    <property type="evidence" value="ECO:0007669"/>
    <property type="project" value="UniProtKB-SubCell"/>
</dbReference>
<evidence type="ECO:0000313" key="6">
    <source>
        <dbReference type="EMBL" id="SIN96182.1"/>
    </source>
</evidence>
<comment type="subcellular location">
    <subcellularLocation>
        <location evidence="1">Cell envelope</location>
    </subcellularLocation>
</comment>
<dbReference type="InterPro" id="IPR036249">
    <property type="entry name" value="Thioredoxin-like_sf"/>
</dbReference>
<evidence type="ECO:0000259" key="5">
    <source>
        <dbReference type="PROSITE" id="PS51352"/>
    </source>
</evidence>
<evidence type="ECO:0000256" key="1">
    <source>
        <dbReference type="ARBA" id="ARBA00004196"/>
    </source>
</evidence>
<keyword evidence="2" id="KW-0201">Cytochrome c-type biogenesis</keyword>
<dbReference type="PROSITE" id="PS51352">
    <property type="entry name" value="THIOREDOXIN_2"/>
    <property type="match status" value="1"/>
</dbReference>
<dbReference type="EMBL" id="FSRK01000001">
    <property type="protein sequence ID" value="SIN96182.1"/>
    <property type="molecule type" value="Genomic_DNA"/>
</dbReference>
<dbReference type="InterPro" id="IPR050553">
    <property type="entry name" value="Thioredoxin_ResA/DsbE_sf"/>
</dbReference>
<protein>
    <submittedName>
        <fullName evidence="6">Thiol-disulfide isomerase or thioredoxin</fullName>
    </submittedName>
</protein>
<proteinExistence type="predicted"/>
<accession>A0A1N6FLN9</accession>
<keyword evidence="4" id="KW-0676">Redox-active center</keyword>
<dbReference type="OrthoDB" id="710833at2"/>
<dbReference type="AlphaFoldDB" id="A0A1N6FLN9"/>
<dbReference type="Proteomes" id="UP000185207">
    <property type="component" value="Unassembled WGS sequence"/>
</dbReference>
<organism evidence="6 7">
    <name type="scientific">Epilithonimonas zeae</name>
    <dbReference type="NCBI Taxonomy" id="1416779"/>
    <lineage>
        <taxon>Bacteria</taxon>
        <taxon>Pseudomonadati</taxon>
        <taxon>Bacteroidota</taxon>
        <taxon>Flavobacteriia</taxon>
        <taxon>Flavobacteriales</taxon>
        <taxon>Weeksellaceae</taxon>
        <taxon>Chryseobacterium group</taxon>
        <taxon>Epilithonimonas</taxon>
    </lineage>
</organism>